<dbReference type="EMBL" id="CAJNOI010000021">
    <property type="protein sequence ID" value="CAF0839382.1"/>
    <property type="molecule type" value="Genomic_DNA"/>
</dbReference>
<sequence length="92" mass="10550">MFIIKGDFVNGCDYGRHCTSLKSKIYQLKITFGDKESHYAIFDFQANYKVAEYMNVAHGGTEAELEINLTFNTHIGNYACYGRKYVKVSFVD</sequence>
<comment type="caution">
    <text evidence="1">The sequence shown here is derived from an EMBL/GenBank/DDBJ whole genome shotgun (WGS) entry which is preliminary data.</text>
</comment>
<proteinExistence type="predicted"/>
<accession>A0A813V999</accession>
<evidence type="ECO:0000313" key="2">
    <source>
        <dbReference type="EMBL" id="CAF1124377.1"/>
    </source>
</evidence>
<name>A0A813V999_9BILA</name>
<keyword evidence="3" id="KW-1185">Reference proteome</keyword>
<dbReference type="AlphaFoldDB" id="A0A813V999"/>
<protein>
    <submittedName>
        <fullName evidence="1">Uncharacterized protein</fullName>
    </submittedName>
</protein>
<dbReference type="Proteomes" id="UP000663832">
    <property type="component" value="Unassembled WGS sequence"/>
</dbReference>
<organism evidence="1 4">
    <name type="scientific">Adineta steineri</name>
    <dbReference type="NCBI Taxonomy" id="433720"/>
    <lineage>
        <taxon>Eukaryota</taxon>
        <taxon>Metazoa</taxon>
        <taxon>Spiralia</taxon>
        <taxon>Gnathifera</taxon>
        <taxon>Rotifera</taxon>
        <taxon>Eurotatoria</taxon>
        <taxon>Bdelloidea</taxon>
        <taxon>Adinetida</taxon>
        <taxon>Adinetidae</taxon>
        <taxon>Adineta</taxon>
    </lineage>
</organism>
<evidence type="ECO:0000313" key="3">
    <source>
        <dbReference type="Proteomes" id="UP000663832"/>
    </source>
</evidence>
<dbReference type="OrthoDB" id="9970463at2759"/>
<evidence type="ECO:0000313" key="1">
    <source>
        <dbReference type="EMBL" id="CAF0839382.1"/>
    </source>
</evidence>
<reference evidence="1" key="1">
    <citation type="submission" date="2021-02" db="EMBL/GenBank/DDBJ databases">
        <authorList>
            <person name="Nowell W R."/>
        </authorList>
    </citation>
    <scope>NUCLEOTIDE SEQUENCE</scope>
</reference>
<dbReference type="Proteomes" id="UP000663877">
    <property type="component" value="Unassembled WGS sequence"/>
</dbReference>
<evidence type="ECO:0000313" key="4">
    <source>
        <dbReference type="Proteomes" id="UP000663877"/>
    </source>
</evidence>
<gene>
    <name evidence="1" type="ORF">BJG266_LOCUS7229</name>
    <name evidence="2" type="ORF">QVE165_LOCUS21576</name>
</gene>
<dbReference type="EMBL" id="CAJNOM010000139">
    <property type="protein sequence ID" value="CAF1124377.1"/>
    <property type="molecule type" value="Genomic_DNA"/>
</dbReference>